<gene>
    <name evidence="1" type="ORF">DPMN_000357</name>
</gene>
<sequence>MFSHLIRHSSEDDMYIIDVSEVDSVLDLLGEQNEEEKLGLTGTVWVEPHVNASISLPETDSFVIFESAIECEYSWIESSIQDHSGTSGPNLCAQLGNYGAGKEKCLSVKTARNYGFSF</sequence>
<accession>A0A9D4RS03</accession>
<comment type="caution">
    <text evidence="1">The sequence shown here is derived from an EMBL/GenBank/DDBJ whole genome shotgun (WGS) entry which is preliminary data.</text>
</comment>
<reference evidence="1" key="1">
    <citation type="journal article" date="2019" name="bioRxiv">
        <title>The Genome of the Zebra Mussel, Dreissena polymorpha: A Resource for Invasive Species Research.</title>
        <authorList>
            <person name="McCartney M.A."/>
            <person name="Auch B."/>
            <person name="Kono T."/>
            <person name="Mallez S."/>
            <person name="Zhang Y."/>
            <person name="Obille A."/>
            <person name="Becker A."/>
            <person name="Abrahante J.E."/>
            <person name="Garbe J."/>
            <person name="Badalamenti J.P."/>
            <person name="Herman A."/>
            <person name="Mangelson H."/>
            <person name="Liachko I."/>
            <person name="Sullivan S."/>
            <person name="Sone E.D."/>
            <person name="Koren S."/>
            <person name="Silverstein K.A.T."/>
            <person name="Beckman K.B."/>
            <person name="Gohl D.M."/>
        </authorList>
    </citation>
    <scope>NUCLEOTIDE SEQUENCE</scope>
    <source>
        <strain evidence="1">Duluth1</strain>
        <tissue evidence="1">Whole animal</tissue>
    </source>
</reference>
<evidence type="ECO:0000313" key="2">
    <source>
        <dbReference type="Proteomes" id="UP000828390"/>
    </source>
</evidence>
<keyword evidence="2" id="KW-1185">Reference proteome</keyword>
<proteinExistence type="predicted"/>
<dbReference type="Proteomes" id="UP000828390">
    <property type="component" value="Unassembled WGS sequence"/>
</dbReference>
<dbReference type="EMBL" id="JAIWYP010000001">
    <property type="protein sequence ID" value="KAH3876512.1"/>
    <property type="molecule type" value="Genomic_DNA"/>
</dbReference>
<dbReference type="AlphaFoldDB" id="A0A9D4RS03"/>
<reference evidence="1" key="2">
    <citation type="submission" date="2020-11" db="EMBL/GenBank/DDBJ databases">
        <authorList>
            <person name="McCartney M.A."/>
            <person name="Auch B."/>
            <person name="Kono T."/>
            <person name="Mallez S."/>
            <person name="Becker A."/>
            <person name="Gohl D.M."/>
            <person name="Silverstein K.A.T."/>
            <person name="Koren S."/>
            <person name="Bechman K.B."/>
            <person name="Herman A."/>
            <person name="Abrahante J.E."/>
            <person name="Garbe J."/>
        </authorList>
    </citation>
    <scope>NUCLEOTIDE SEQUENCE</scope>
    <source>
        <strain evidence="1">Duluth1</strain>
        <tissue evidence="1">Whole animal</tissue>
    </source>
</reference>
<organism evidence="1 2">
    <name type="scientific">Dreissena polymorpha</name>
    <name type="common">Zebra mussel</name>
    <name type="synonym">Mytilus polymorpha</name>
    <dbReference type="NCBI Taxonomy" id="45954"/>
    <lineage>
        <taxon>Eukaryota</taxon>
        <taxon>Metazoa</taxon>
        <taxon>Spiralia</taxon>
        <taxon>Lophotrochozoa</taxon>
        <taxon>Mollusca</taxon>
        <taxon>Bivalvia</taxon>
        <taxon>Autobranchia</taxon>
        <taxon>Heteroconchia</taxon>
        <taxon>Euheterodonta</taxon>
        <taxon>Imparidentia</taxon>
        <taxon>Neoheterodontei</taxon>
        <taxon>Myida</taxon>
        <taxon>Dreissenoidea</taxon>
        <taxon>Dreissenidae</taxon>
        <taxon>Dreissena</taxon>
    </lineage>
</organism>
<name>A0A9D4RS03_DREPO</name>
<protein>
    <submittedName>
        <fullName evidence="1">Uncharacterized protein</fullName>
    </submittedName>
</protein>
<evidence type="ECO:0000313" key="1">
    <source>
        <dbReference type="EMBL" id="KAH3876512.1"/>
    </source>
</evidence>